<evidence type="ECO:0008006" key="14">
    <source>
        <dbReference type="Google" id="ProtNLM"/>
    </source>
</evidence>
<evidence type="ECO:0000256" key="1">
    <source>
        <dbReference type="ARBA" id="ARBA00004584"/>
    </source>
</evidence>
<feature type="region of interest" description="Disordered" evidence="9">
    <location>
        <begin position="589"/>
        <end position="681"/>
    </location>
</feature>
<evidence type="ECO:0000256" key="4">
    <source>
        <dbReference type="ARBA" id="ARBA00022618"/>
    </source>
</evidence>
<sequence length="803" mass="90289">MAKLSKQGQNSLAFSNVDELKKVFLKQNRTIAKSHSMLTLKVSQLEDRLSHFQTETYNLKTENFELNRVIREFEQDNTELQSHVQHLEQQLEQQAQKYQQNIQTESDSSKEIQNNTHQHCSPEVCGHDRPITTEMYQNIYKLNQKLGEAARIINSLNVSLSPNRRTRGSDQNLLFRESFSRQSFERTQSSSRTNSLSSVIIHRRHSQDIKGDDTTNNDFNNNILSFSSPNMSKRLSQLPIRPTSRNSSRRTSGFVNVSSLITLENSTHNEDITNSPEPLDTIVSSDGVKNSDLISSDSEVSSKDFDSLEMSPNNLPFPKQISEEPNKEGEIYEEEDIRWNDKERKISSNSEVPEINKSYEGIENVSNNSTIEHDNENEEEHETKNQYSDSEEDDEYDSCIPEEEEVSSEEISLVQDNIQQKNNITSESSPKNEVLVEIKHLKERECADVIDLTDSIDSSSIEIDENCDQNSRDFQGVTFRRSKQVSRKVCNATSSSVIPIHQDLSLLTAHNIANDCSPDIALKTKTKLNNSVILNNSFNSKGNFESDNEAALRSSVSFSNNIAKLGQKSQTDIENLTINISSSFSKEVQQRVDENNSNTDQSITQNSLRTTNVQPCSNTKARRTKRSATSSRRAARSAASPASAKRPSPNETETMPETLSSLASISNSVSPSSFNAMIPRRPRRSCSKNISYTLPSLSTKLRKEVNSNFDAVVTETDIITAAAASESISNKRKRRVTSEKARKKKSLDSQSDPKLDCRKSTDTLVQVVPKSLENTPTKKSVKRTKTSAVGKENIDPSSDLIIM</sequence>
<accession>A0A5E8B2P1</accession>
<dbReference type="Pfam" id="PF07558">
    <property type="entry name" value="Shugoshin_N"/>
    <property type="match status" value="1"/>
</dbReference>
<evidence type="ECO:0000259" key="11">
    <source>
        <dbReference type="Pfam" id="PF07558"/>
    </source>
</evidence>
<dbReference type="GO" id="GO:0005634">
    <property type="term" value="C:nucleus"/>
    <property type="evidence" value="ECO:0007669"/>
    <property type="project" value="InterPro"/>
</dbReference>
<keyword evidence="6" id="KW-0175">Coiled coil</keyword>
<feature type="compositionally biased region" description="Basic and acidic residues" evidence="9">
    <location>
        <begin position="321"/>
        <end position="330"/>
    </location>
</feature>
<proteinExistence type="inferred from homology"/>
<dbReference type="InterPro" id="IPR011515">
    <property type="entry name" value="Shugoshin_C"/>
</dbReference>
<keyword evidence="5" id="KW-0159">Chromosome partition</keyword>
<dbReference type="Proteomes" id="UP000398389">
    <property type="component" value="Unassembled WGS sequence"/>
</dbReference>
<dbReference type="GeneID" id="43579547"/>
<evidence type="ECO:0000256" key="3">
    <source>
        <dbReference type="ARBA" id="ARBA00022454"/>
    </source>
</evidence>
<keyword evidence="13" id="KW-1185">Reference proteome</keyword>
<evidence type="ECO:0000256" key="2">
    <source>
        <dbReference type="ARBA" id="ARBA00010845"/>
    </source>
</evidence>
<keyword evidence="3" id="KW-0158">Chromosome</keyword>
<dbReference type="GO" id="GO:0045132">
    <property type="term" value="P:meiotic chromosome segregation"/>
    <property type="evidence" value="ECO:0007669"/>
    <property type="project" value="InterPro"/>
</dbReference>
<feature type="compositionally biased region" description="Polar residues" evidence="9">
    <location>
        <begin position="650"/>
        <end position="659"/>
    </location>
</feature>
<evidence type="ECO:0000256" key="7">
    <source>
        <dbReference type="ARBA" id="ARBA00023306"/>
    </source>
</evidence>
<evidence type="ECO:0000259" key="10">
    <source>
        <dbReference type="Pfam" id="PF07557"/>
    </source>
</evidence>
<organism evidence="12 13">
    <name type="scientific">Magnusiomyces paraingens</name>
    <dbReference type="NCBI Taxonomy" id="2606893"/>
    <lineage>
        <taxon>Eukaryota</taxon>
        <taxon>Fungi</taxon>
        <taxon>Dikarya</taxon>
        <taxon>Ascomycota</taxon>
        <taxon>Saccharomycotina</taxon>
        <taxon>Dipodascomycetes</taxon>
        <taxon>Dipodascales</taxon>
        <taxon>Dipodascaceae</taxon>
        <taxon>Magnusiomyces</taxon>
    </lineage>
</organism>
<name>A0A5E8B2P1_9ASCO</name>
<feature type="region of interest" description="Disordered" evidence="9">
    <location>
        <begin position="726"/>
        <end position="803"/>
    </location>
</feature>
<feature type="domain" description="Shugoshin N-terminal coiled-coil" evidence="11">
    <location>
        <begin position="20"/>
        <end position="63"/>
    </location>
</feature>
<keyword evidence="4" id="KW-0132">Cell division</keyword>
<evidence type="ECO:0000313" key="12">
    <source>
        <dbReference type="EMBL" id="VVT45360.1"/>
    </source>
</evidence>
<dbReference type="AlphaFoldDB" id="A0A5E8B2P1"/>
<protein>
    <recommendedName>
        <fullName evidence="14">Shugoshin C-terminal domain-containing protein</fullName>
    </recommendedName>
</protein>
<feature type="compositionally biased region" description="Polar residues" evidence="9">
    <location>
        <begin position="102"/>
        <end position="119"/>
    </location>
</feature>
<dbReference type="RefSeq" id="XP_031851338.1">
    <property type="nucleotide sequence ID" value="XM_031995447.1"/>
</dbReference>
<feature type="compositionally biased region" description="Basic residues" evidence="9">
    <location>
        <begin position="730"/>
        <end position="745"/>
    </location>
</feature>
<keyword evidence="8" id="KW-0137">Centromere</keyword>
<feature type="compositionally biased region" description="Polar residues" evidence="9">
    <location>
        <begin position="595"/>
        <end position="618"/>
    </location>
</feature>
<evidence type="ECO:0000256" key="5">
    <source>
        <dbReference type="ARBA" id="ARBA00022829"/>
    </source>
</evidence>
<feature type="region of interest" description="Disordered" evidence="9">
    <location>
        <begin position="268"/>
        <end position="335"/>
    </location>
</feature>
<feature type="compositionally biased region" description="Low complexity" evidence="9">
    <location>
        <begin position="660"/>
        <end position="673"/>
    </location>
</feature>
<evidence type="ECO:0000256" key="8">
    <source>
        <dbReference type="ARBA" id="ARBA00023328"/>
    </source>
</evidence>
<dbReference type="EMBL" id="CABVLU010000001">
    <property type="protein sequence ID" value="VVT45360.1"/>
    <property type="molecule type" value="Genomic_DNA"/>
</dbReference>
<comment type="subcellular location">
    <subcellularLocation>
        <location evidence="1">Chromosome</location>
        <location evidence="1">Centromere</location>
    </subcellularLocation>
</comment>
<feature type="compositionally biased region" description="Basic and acidic residues" evidence="9">
    <location>
        <begin position="751"/>
        <end position="761"/>
    </location>
</feature>
<reference evidence="12 13" key="1">
    <citation type="submission" date="2019-09" db="EMBL/GenBank/DDBJ databases">
        <authorList>
            <person name="Brejova B."/>
        </authorList>
    </citation>
    <scope>NUCLEOTIDE SEQUENCE [LARGE SCALE GENOMIC DNA]</scope>
</reference>
<evidence type="ECO:0000256" key="6">
    <source>
        <dbReference type="ARBA" id="ARBA00023054"/>
    </source>
</evidence>
<feature type="compositionally biased region" description="Acidic residues" evidence="9">
    <location>
        <begin position="389"/>
        <end position="408"/>
    </location>
</feature>
<feature type="region of interest" description="Disordered" evidence="9">
    <location>
        <begin position="350"/>
        <end position="410"/>
    </location>
</feature>
<feature type="compositionally biased region" description="Polar residues" evidence="9">
    <location>
        <begin position="268"/>
        <end position="288"/>
    </location>
</feature>
<evidence type="ECO:0000313" key="13">
    <source>
        <dbReference type="Proteomes" id="UP000398389"/>
    </source>
</evidence>
<evidence type="ECO:0000256" key="9">
    <source>
        <dbReference type="SAM" id="MobiDB-lite"/>
    </source>
</evidence>
<feature type="domain" description="Shugoshin C-terminal" evidence="10">
    <location>
        <begin position="681"/>
        <end position="703"/>
    </location>
</feature>
<gene>
    <name evidence="12" type="ORF">SAPINGB_P000724</name>
</gene>
<feature type="compositionally biased region" description="Low complexity" evidence="9">
    <location>
        <begin position="627"/>
        <end position="649"/>
    </location>
</feature>
<comment type="similarity">
    <text evidence="2">Belongs to the shugoshin family.</text>
</comment>
<dbReference type="GO" id="GO:0000779">
    <property type="term" value="C:condensed chromosome, centromeric region"/>
    <property type="evidence" value="ECO:0007669"/>
    <property type="project" value="UniProtKB-ARBA"/>
</dbReference>
<dbReference type="Pfam" id="PF07557">
    <property type="entry name" value="Shugoshin_C"/>
    <property type="match status" value="1"/>
</dbReference>
<feature type="region of interest" description="Disordered" evidence="9">
    <location>
        <begin position="102"/>
        <end position="125"/>
    </location>
</feature>
<dbReference type="GO" id="GO:0051301">
    <property type="term" value="P:cell division"/>
    <property type="evidence" value="ECO:0007669"/>
    <property type="project" value="UniProtKB-KW"/>
</dbReference>
<dbReference type="InterPro" id="IPR011516">
    <property type="entry name" value="Shugoshin_N"/>
</dbReference>
<keyword evidence="7" id="KW-0131">Cell cycle</keyword>